<keyword evidence="2" id="KW-1185">Reference proteome</keyword>
<sequence>MANATRFQLSRKVPEHCIGANSYTKKYIQLFGAIEETCATVEALLTGRISVSLGDITARRIVSGCQMIKYWQRHTLYYRHEANLSTYTVFAVTTNNKEQGNPATVLGPAPVTHTFCDAMGGPKSAADLCQS</sequence>
<name>A7EPD3_SCLS1</name>
<gene>
    <name evidence="1" type="ORF">SS1G_07182</name>
</gene>
<proteinExistence type="predicted"/>
<dbReference type="InParanoid" id="A7EPD3"/>
<dbReference type="AlphaFoldDB" id="A7EPD3"/>
<accession>A7EPD3</accession>
<dbReference type="RefSeq" id="XP_001591736.1">
    <property type="nucleotide sequence ID" value="XM_001591686.1"/>
</dbReference>
<organism evidence="1 2">
    <name type="scientific">Sclerotinia sclerotiorum (strain ATCC 18683 / 1980 / Ss-1)</name>
    <name type="common">White mold</name>
    <name type="synonym">Whetzelinia sclerotiorum</name>
    <dbReference type="NCBI Taxonomy" id="665079"/>
    <lineage>
        <taxon>Eukaryota</taxon>
        <taxon>Fungi</taxon>
        <taxon>Dikarya</taxon>
        <taxon>Ascomycota</taxon>
        <taxon>Pezizomycotina</taxon>
        <taxon>Leotiomycetes</taxon>
        <taxon>Helotiales</taxon>
        <taxon>Sclerotiniaceae</taxon>
        <taxon>Sclerotinia</taxon>
    </lineage>
</organism>
<reference evidence="2" key="1">
    <citation type="journal article" date="2011" name="PLoS Genet.">
        <title>Genomic analysis of the necrotrophic fungal pathogens Sclerotinia sclerotiorum and Botrytis cinerea.</title>
        <authorList>
            <person name="Amselem J."/>
            <person name="Cuomo C.A."/>
            <person name="van Kan J.A."/>
            <person name="Viaud M."/>
            <person name="Benito E.P."/>
            <person name="Couloux A."/>
            <person name="Coutinho P.M."/>
            <person name="de Vries R.P."/>
            <person name="Dyer P.S."/>
            <person name="Fillinger S."/>
            <person name="Fournier E."/>
            <person name="Gout L."/>
            <person name="Hahn M."/>
            <person name="Kohn L."/>
            <person name="Lapalu N."/>
            <person name="Plummer K.M."/>
            <person name="Pradier J.M."/>
            <person name="Quevillon E."/>
            <person name="Sharon A."/>
            <person name="Simon A."/>
            <person name="ten Have A."/>
            <person name="Tudzynski B."/>
            <person name="Tudzynski P."/>
            <person name="Wincker P."/>
            <person name="Andrew M."/>
            <person name="Anthouard V."/>
            <person name="Beever R.E."/>
            <person name="Beffa R."/>
            <person name="Benoit I."/>
            <person name="Bouzid O."/>
            <person name="Brault B."/>
            <person name="Chen Z."/>
            <person name="Choquer M."/>
            <person name="Collemare J."/>
            <person name="Cotton P."/>
            <person name="Danchin E.G."/>
            <person name="Da Silva C."/>
            <person name="Gautier A."/>
            <person name="Giraud C."/>
            <person name="Giraud T."/>
            <person name="Gonzalez C."/>
            <person name="Grossetete S."/>
            <person name="Guldener U."/>
            <person name="Henrissat B."/>
            <person name="Howlett B.J."/>
            <person name="Kodira C."/>
            <person name="Kretschmer M."/>
            <person name="Lappartient A."/>
            <person name="Leroch M."/>
            <person name="Levis C."/>
            <person name="Mauceli E."/>
            <person name="Neuveglise C."/>
            <person name="Oeser B."/>
            <person name="Pearson M."/>
            <person name="Poulain J."/>
            <person name="Poussereau N."/>
            <person name="Quesneville H."/>
            <person name="Rascle C."/>
            <person name="Schumacher J."/>
            <person name="Segurens B."/>
            <person name="Sexton A."/>
            <person name="Silva E."/>
            <person name="Sirven C."/>
            <person name="Soanes D.M."/>
            <person name="Talbot N.J."/>
            <person name="Templeton M."/>
            <person name="Yandava C."/>
            <person name="Yarden O."/>
            <person name="Zeng Q."/>
            <person name="Rollins J.A."/>
            <person name="Lebrun M.H."/>
            <person name="Dickman M."/>
        </authorList>
    </citation>
    <scope>NUCLEOTIDE SEQUENCE [LARGE SCALE GENOMIC DNA]</scope>
    <source>
        <strain evidence="2">ATCC 18683 / 1980 / Ss-1</strain>
    </source>
</reference>
<dbReference type="Proteomes" id="UP000001312">
    <property type="component" value="Unassembled WGS sequence"/>
</dbReference>
<dbReference type="KEGG" id="ssl:SS1G_07182"/>
<dbReference type="EMBL" id="CH476629">
    <property type="protein sequence ID" value="EDO04699.1"/>
    <property type="molecule type" value="Genomic_DNA"/>
</dbReference>
<protein>
    <submittedName>
        <fullName evidence="1">Uncharacterized protein</fullName>
    </submittedName>
</protein>
<dbReference type="HOGENOM" id="CLU_1928846_0_0_1"/>
<evidence type="ECO:0000313" key="2">
    <source>
        <dbReference type="Proteomes" id="UP000001312"/>
    </source>
</evidence>
<dbReference type="GeneID" id="5488168"/>
<evidence type="ECO:0000313" key="1">
    <source>
        <dbReference type="EMBL" id="EDO04699.1"/>
    </source>
</evidence>